<dbReference type="Gene3D" id="1.20.1270.60">
    <property type="entry name" value="Arfaptin homology (AH) domain/BAR domain"/>
    <property type="match status" value="1"/>
</dbReference>
<keyword evidence="5" id="KW-0175">Coiled coil</keyword>
<evidence type="ECO:0000256" key="1">
    <source>
        <dbReference type="ARBA" id="ARBA00004308"/>
    </source>
</evidence>
<evidence type="ECO:0000256" key="2">
    <source>
        <dbReference type="ARBA" id="ARBA00004496"/>
    </source>
</evidence>
<dbReference type="AlphaFoldDB" id="A0A0N4UIZ1"/>
<dbReference type="Pfam" id="PF03114">
    <property type="entry name" value="BAR"/>
    <property type="match status" value="1"/>
</dbReference>
<name>A0A0N4UIZ1_DRAME</name>
<reference evidence="8 10" key="2">
    <citation type="submission" date="2018-11" db="EMBL/GenBank/DDBJ databases">
        <authorList>
            <consortium name="Pathogen Informatics"/>
        </authorList>
    </citation>
    <scope>NUCLEOTIDE SEQUENCE [LARGE SCALE GENOMIC DNA]</scope>
</reference>
<keyword evidence="4" id="KW-0963">Cytoplasm</keyword>
<proteinExistence type="predicted"/>
<dbReference type="GO" id="GO:0005543">
    <property type="term" value="F:phospholipid binding"/>
    <property type="evidence" value="ECO:0007669"/>
    <property type="project" value="TreeGrafter"/>
</dbReference>
<dbReference type="GO" id="GO:0005737">
    <property type="term" value="C:cytoplasm"/>
    <property type="evidence" value="ECO:0007669"/>
    <property type="project" value="UniProtKB-SubCell"/>
</dbReference>
<evidence type="ECO:0000256" key="6">
    <source>
        <dbReference type="ARBA" id="ARBA00023136"/>
    </source>
</evidence>
<sequence length="162" mass="18555">MSEVLGKKIKKQTARAKEKLLEGLGKAKATQDDVFDQHAANLNKQSKAIERLNRDMKGYATALKAYVQAQKILRETIRELYEPTWPDREHVFAITQSLDIQWDEFEKVVSDQLMGSVNIYMNQFADLKAKVAKRGRKLVDFDVARNNYNAVKASGKRVSTFF</sequence>
<evidence type="ECO:0000256" key="4">
    <source>
        <dbReference type="ARBA" id="ARBA00022490"/>
    </source>
</evidence>
<dbReference type="STRING" id="318479.A0A0N4UIZ1"/>
<dbReference type="OrthoDB" id="446293at2759"/>
<evidence type="ECO:0000256" key="3">
    <source>
        <dbReference type="ARBA" id="ARBA00022443"/>
    </source>
</evidence>
<dbReference type="InterPro" id="IPR004148">
    <property type="entry name" value="BAR_dom"/>
</dbReference>
<evidence type="ECO:0000313" key="10">
    <source>
        <dbReference type="Proteomes" id="UP000274756"/>
    </source>
</evidence>
<dbReference type="PANTHER" id="PTHR46514">
    <property type="entry name" value="AMPHIPHYSIN"/>
    <property type="match status" value="1"/>
</dbReference>
<organism evidence="9 11">
    <name type="scientific">Dracunculus medinensis</name>
    <name type="common">Guinea worm</name>
    <dbReference type="NCBI Taxonomy" id="318479"/>
    <lineage>
        <taxon>Eukaryota</taxon>
        <taxon>Metazoa</taxon>
        <taxon>Ecdysozoa</taxon>
        <taxon>Nematoda</taxon>
        <taxon>Chromadorea</taxon>
        <taxon>Rhabditida</taxon>
        <taxon>Spirurina</taxon>
        <taxon>Dracunculoidea</taxon>
        <taxon>Dracunculidae</taxon>
        <taxon>Dracunculus</taxon>
    </lineage>
</organism>
<dbReference type="WBParaSite" id="DME_0000759501-mRNA-1">
    <property type="protein sequence ID" value="DME_0000759501-mRNA-1"/>
    <property type="gene ID" value="DME_0000759501"/>
</dbReference>
<keyword evidence="10" id="KW-1185">Reference proteome</keyword>
<dbReference type="GO" id="GO:0005886">
    <property type="term" value="C:plasma membrane"/>
    <property type="evidence" value="ECO:0007669"/>
    <property type="project" value="TreeGrafter"/>
</dbReference>
<gene>
    <name evidence="8" type="ORF">DME_LOCUS1862</name>
</gene>
<reference evidence="11" key="1">
    <citation type="submission" date="2017-02" db="UniProtKB">
        <authorList>
            <consortium name="WormBaseParasite"/>
        </authorList>
    </citation>
    <scope>IDENTIFICATION</scope>
</reference>
<dbReference type="SMART" id="SM00721">
    <property type="entry name" value="BAR"/>
    <property type="match status" value="1"/>
</dbReference>
<dbReference type="InterPro" id="IPR003005">
    <property type="entry name" value="Amphiphysin"/>
</dbReference>
<keyword evidence="6" id="KW-0472">Membrane</keyword>
<evidence type="ECO:0000256" key="5">
    <source>
        <dbReference type="ARBA" id="ARBA00023054"/>
    </source>
</evidence>
<feature type="domain" description="BAR" evidence="7">
    <location>
        <begin position="20"/>
        <end position="162"/>
    </location>
</feature>
<keyword evidence="3" id="KW-0728">SH3 domain</keyword>
<dbReference type="PROSITE" id="PS51021">
    <property type="entry name" value="BAR"/>
    <property type="match status" value="1"/>
</dbReference>
<dbReference type="InterPro" id="IPR027267">
    <property type="entry name" value="AH/BAR_dom_sf"/>
</dbReference>
<evidence type="ECO:0000313" key="9">
    <source>
        <dbReference type="Proteomes" id="UP000038040"/>
    </source>
</evidence>
<evidence type="ECO:0000313" key="8">
    <source>
        <dbReference type="EMBL" id="VDN51889.1"/>
    </source>
</evidence>
<protein>
    <submittedName>
        <fullName evidence="11">BAR domain-containing protein</fullName>
    </submittedName>
</protein>
<dbReference type="EMBL" id="UYYG01000034">
    <property type="protein sequence ID" value="VDN51889.1"/>
    <property type="molecule type" value="Genomic_DNA"/>
</dbReference>
<dbReference type="GO" id="GO:0012505">
    <property type="term" value="C:endomembrane system"/>
    <property type="evidence" value="ECO:0007669"/>
    <property type="project" value="UniProtKB-SubCell"/>
</dbReference>
<comment type="subcellular location">
    <subcellularLocation>
        <location evidence="2">Cytoplasm</location>
    </subcellularLocation>
    <subcellularLocation>
        <location evidence="1">Endomembrane system</location>
    </subcellularLocation>
</comment>
<dbReference type="Proteomes" id="UP000274756">
    <property type="component" value="Unassembled WGS sequence"/>
</dbReference>
<dbReference type="Proteomes" id="UP000038040">
    <property type="component" value="Unplaced"/>
</dbReference>
<dbReference type="FunFam" id="1.20.1270.60:FF:000013">
    <property type="entry name" value="Amphiphysin isoform 2"/>
    <property type="match status" value="1"/>
</dbReference>
<accession>A0A0N4UIZ1</accession>
<evidence type="ECO:0000313" key="11">
    <source>
        <dbReference type="WBParaSite" id="DME_0000759501-mRNA-1"/>
    </source>
</evidence>
<dbReference type="PANTHER" id="PTHR46514:SF3">
    <property type="entry name" value="AMPHIPHYSIN"/>
    <property type="match status" value="1"/>
</dbReference>
<dbReference type="SUPFAM" id="SSF103657">
    <property type="entry name" value="BAR/IMD domain-like"/>
    <property type="match status" value="1"/>
</dbReference>
<dbReference type="PRINTS" id="PR01251">
    <property type="entry name" value="AMPHIPHYSIN"/>
</dbReference>
<evidence type="ECO:0000259" key="7">
    <source>
        <dbReference type="PROSITE" id="PS51021"/>
    </source>
</evidence>